<evidence type="ECO:0000313" key="3">
    <source>
        <dbReference type="EMBL" id="QEP33311.1"/>
    </source>
</evidence>
<dbReference type="UniPathway" id="UPA00084">
    <property type="reaction ID" value="UER00504"/>
</dbReference>
<dbReference type="EMBL" id="CP035928">
    <property type="protein sequence ID" value="QEP33311.1"/>
    <property type="molecule type" value="Genomic_DNA"/>
</dbReference>
<dbReference type="PANTHER" id="PTHR36305:SF1">
    <property type="entry name" value="PHOSPHATIDYLGLYCEROPHOSPHATASE A"/>
    <property type="match status" value="1"/>
</dbReference>
<dbReference type="GO" id="GO:0006655">
    <property type="term" value="P:phosphatidylglycerol biosynthetic process"/>
    <property type="evidence" value="ECO:0007669"/>
    <property type="project" value="UniProtKB-UniPathway"/>
</dbReference>
<evidence type="ECO:0000259" key="2">
    <source>
        <dbReference type="Pfam" id="PF04608"/>
    </source>
</evidence>
<dbReference type="Pfam" id="PF04608">
    <property type="entry name" value="PgpA"/>
    <property type="match status" value="1"/>
</dbReference>
<name>A0A5C2H338_9BACT</name>
<gene>
    <name evidence="3" type="primary">pgpA</name>
    <name evidence="3" type="ORF">APAC_0141</name>
</gene>
<dbReference type="AlphaFoldDB" id="A0A5C2H338"/>
<dbReference type="PANTHER" id="PTHR36305">
    <property type="entry name" value="PHOSPHATIDYLGLYCEROPHOSPHATASE A"/>
    <property type="match status" value="1"/>
</dbReference>
<dbReference type="InterPro" id="IPR007686">
    <property type="entry name" value="YutG/PgpA"/>
</dbReference>
<feature type="transmembrane region" description="Helical" evidence="1">
    <location>
        <begin position="20"/>
        <end position="50"/>
    </location>
</feature>
<keyword evidence="1" id="KW-0812">Transmembrane</keyword>
<proteinExistence type="predicted"/>
<evidence type="ECO:0000256" key="1">
    <source>
        <dbReference type="SAM" id="Phobius"/>
    </source>
</evidence>
<keyword evidence="3" id="KW-0378">Hydrolase</keyword>
<keyword evidence="4" id="KW-1185">Reference proteome</keyword>
<feature type="transmembrane region" description="Helical" evidence="1">
    <location>
        <begin position="56"/>
        <end position="76"/>
    </location>
</feature>
<keyword evidence="1" id="KW-0472">Membrane</keyword>
<dbReference type="Gene3D" id="1.10.3760.10">
    <property type="entry name" value="PgpA-like"/>
    <property type="match status" value="1"/>
</dbReference>
<dbReference type="EC" id="3.1.3.27" evidence="3"/>
<keyword evidence="1" id="KW-1133">Transmembrane helix</keyword>
<dbReference type="InterPro" id="IPR036681">
    <property type="entry name" value="PgpA-like_sf"/>
</dbReference>
<feature type="domain" description="YutG/PgpA" evidence="2">
    <location>
        <begin position="21"/>
        <end position="160"/>
    </location>
</feature>
<reference evidence="4" key="2">
    <citation type="submission" date="2019-09" db="EMBL/GenBank/DDBJ databases">
        <title>Complete genome sequencing of four Arcobacter species reveals a diverse suite of mobile elements.</title>
        <authorList>
            <person name="On S.L.W."/>
            <person name="Miller W.G."/>
            <person name="Biggs P."/>
            <person name="Cornelius A."/>
            <person name="Vandamme P."/>
        </authorList>
    </citation>
    <scope>NUCLEOTIDE SEQUENCE [LARGE SCALE GENOMIC DNA]</scope>
    <source>
        <strain evidence="4">LMG 26638</strain>
    </source>
</reference>
<dbReference type="Proteomes" id="UP000322726">
    <property type="component" value="Chromosome"/>
</dbReference>
<evidence type="ECO:0000313" key="4">
    <source>
        <dbReference type="Proteomes" id="UP000322726"/>
    </source>
</evidence>
<dbReference type="InterPro" id="IPR026037">
    <property type="entry name" value="PgpA"/>
</dbReference>
<organism evidence="3 4">
    <name type="scientific">Malaciobacter pacificus</name>
    <dbReference type="NCBI Taxonomy" id="1080223"/>
    <lineage>
        <taxon>Bacteria</taxon>
        <taxon>Pseudomonadati</taxon>
        <taxon>Campylobacterota</taxon>
        <taxon>Epsilonproteobacteria</taxon>
        <taxon>Campylobacterales</taxon>
        <taxon>Arcobacteraceae</taxon>
        <taxon>Malaciobacter</taxon>
    </lineage>
</organism>
<reference evidence="3 4" key="1">
    <citation type="submission" date="2019-09" db="EMBL/GenBank/DDBJ databases">
        <title>Complete genome sequencing of four Arcobacter species reveals a diverse suite of mobile elements.</title>
        <authorList>
            <person name="Miller W.G."/>
            <person name="Yee E."/>
            <person name="Bono J.L."/>
        </authorList>
    </citation>
    <scope>NUCLEOTIDE SEQUENCE [LARGE SCALE GENOMIC DNA]</scope>
    <source>
        <strain evidence="3 4">LMG 26638</strain>
    </source>
</reference>
<sequence>MGKKKKTWYREEEIMNFRKFFLTVGFSGLSPKAPGTVGSFVSLLLGMFLIQYLHPSTLFLLALLITVIAVKQINIYEKEVGEHDSKEIVIDELAGMWIALAICGINSENFLIMSGLAFIYFRLFDIWKPSIIGKIDEKVEGGWGVMGDDLVAGIAGGVAAAGTYQLISNFI</sequence>
<dbReference type="PIRSF" id="PIRSF006162">
    <property type="entry name" value="PgpA"/>
    <property type="match status" value="1"/>
</dbReference>
<reference evidence="3 4" key="3">
    <citation type="submission" date="2019-09" db="EMBL/GenBank/DDBJ databases">
        <title>Taxonomic note: a critical rebuttal of the proposed division of the genus Arcobacter into six genera, emended descriptions of Arcobacter anaerophilus and the genus Arcobacter, and an assessment of genus-level boundaries for Epsilonproteobacteria using in silico genomic comparator tools.</title>
        <authorList>
            <person name="On S.L.W."/>
            <person name="Miller W.G."/>
            <person name="Biggs P."/>
            <person name="Cornelius A."/>
            <person name="Vandamme P."/>
        </authorList>
    </citation>
    <scope>NUCLEOTIDE SEQUENCE [LARGE SCALE GENOMIC DNA]</scope>
    <source>
        <strain evidence="3 4">LMG 26638</strain>
    </source>
</reference>
<dbReference type="KEGG" id="apai:APAC_0141"/>
<feature type="transmembrane region" description="Helical" evidence="1">
    <location>
        <begin position="97"/>
        <end position="121"/>
    </location>
</feature>
<dbReference type="CDD" id="cd06971">
    <property type="entry name" value="PgpA"/>
    <property type="match status" value="1"/>
</dbReference>
<accession>A0A5C2H338</accession>
<protein>
    <submittedName>
        <fullName evidence="3">Phosphatidylglycerophosphatase A</fullName>
        <ecNumber evidence="3">3.1.3.27</ecNumber>
    </submittedName>
</protein>
<dbReference type="SUPFAM" id="SSF101307">
    <property type="entry name" value="YutG-like"/>
    <property type="match status" value="1"/>
</dbReference>
<dbReference type="GO" id="GO:0008962">
    <property type="term" value="F:phosphatidylglycerophosphatase activity"/>
    <property type="evidence" value="ECO:0007669"/>
    <property type="project" value="UniProtKB-EC"/>
</dbReference>
<feature type="transmembrane region" description="Helical" evidence="1">
    <location>
        <begin position="150"/>
        <end position="167"/>
    </location>
</feature>